<gene>
    <name evidence="1" type="ORF">NM688_g650</name>
</gene>
<proteinExistence type="predicted"/>
<accession>A0ACC1TDD7</accession>
<name>A0ACC1TDD7_9APHY</name>
<organism evidence="1 2">
    <name type="scientific">Phlebia brevispora</name>
    <dbReference type="NCBI Taxonomy" id="194682"/>
    <lineage>
        <taxon>Eukaryota</taxon>
        <taxon>Fungi</taxon>
        <taxon>Dikarya</taxon>
        <taxon>Basidiomycota</taxon>
        <taxon>Agaricomycotina</taxon>
        <taxon>Agaricomycetes</taxon>
        <taxon>Polyporales</taxon>
        <taxon>Meruliaceae</taxon>
        <taxon>Phlebia</taxon>
    </lineage>
</organism>
<sequence>MDTPRGWRMLVSIEPVLYTPRPSIHSISGAQPFSTLMDAYVAGCISLDGRLFAALYHSSEFRVKSPGSQSHTDLAFQVQCSRAQLRRMIRASRLPPRPIVFPVRRRAIARRFEFGYRVSHSIVHAPRGSEIAIQKDAAIARDPWKHGHALSYGKCTSHSHAEYSSFSNALPQLSNAVCSLCAVRRFKSFDQKLGPGSQLKLFTNPPRLLNGNQALEPETNYELAIRPSVSMDTNCWNQPQVTSYCRIRDALGLLSLLFLEKPWMRKIKGPSSSFRSARDNVLAAAFSPSGRLMTSRSCTAMQRSSVLLCIRVAVRRSGLWIYITKDIPFAPHFMNASSRSYEDVVSTYYTALLPDRRAVVSPVTLAAIVARISSLRLLLQLPRVSGIGPQMYLVYPISGLHPPSLQKFRPALSASVKTSLPCGYDSLCG</sequence>
<dbReference type="EMBL" id="JANHOG010000059">
    <property type="protein sequence ID" value="KAJ3558898.1"/>
    <property type="molecule type" value="Genomic_DNA"/>
</dbReference>
<evidence type="ECO:0000313" key="2">
    <source>
        <dbReference type="Proteomes" id="UP001148662"/>
    </source>
</evidence>
<protein>
    <submittedName>
        <fullName evidence="1">Uncharacterized protein</fullName>
    </submittedName>
</protein>
<evidence type="ECO:0000313" key="1">
    <source>
        <dbReference type="EMBL" id="KAJ3558898.1"/>
    </source>
</evidence>
<dbReference type="Proteomes" id="UP001148662">
    <property type="component" value="Unassembled WGS sequence"/>
</dbReference>
<reference evidence="1" key="1">
    <citation type="submission" date="2022-07" db="EMBL/GenBank/DDBJ databases">
        <title>Genome Sequence of Phlebia brevispora.</title>
        <authorList>
            <person name="Buettner E."/>
        </authorList>
    </citation>
    <scope>NUCLEOTIDE SEQUENCE</scope>
    <source>
        <strain evidence="1">MPL23</strain>
    </source>
</reference>
<keyword evidence="2" id="KW-1185">Reference proteome</keyword>
<comment type="caution">
    <text evidence="1">The sequence shown here is derived from an EMBL/GenBank/DDBJ whole genome shotgun (WGS) entry which is preliminary data.</text>
</comment>